<accession>A0A5J5G679</accession>
<dbReference type="Proteomes" id="UP000335415">
    <property type="component" value="Unassembled WGS sequence"/>
</dbReference>
<gene>
    <name evidence="2" type="ORF">FJU30_01135</name>
    <name evidence="3" type="ORF">FJU30_03630</name>
</gene>
<proteinExistence type="predicted"/>
<sequence>MYIVKFITDNLTDPFFYVAIFVMFFFAYALISIHLGDMKKNKVRKYGDEAIGEVLDIKSRSGGNSGFVNVELKVLYVDKNNNKHVSKGVTVIDMTKIQNFQPGNKVNIKYIIDNPDKIIINIPSPLVRRSS</sequence>
<evidence type="ECO:0000313" key="3">
    <source>
        <dbReference type="EMBL" id="KAA9003081.1"/>
    </source>
</evidence>
<dbReference type="EMBL" id="VYKJ01000001">
    <property type="protein sequence ID" value="KAA9002631.1"/>
    <property type="molecule type" value="Genomic_DNA"/>
</dbReference>
<keyword evidence="1" id="KW-1133">Transmembrane helix</keyword>
<keyword evidence="4" id="KW-1185">Reference proteome</keyword>
<keyword evidence="1" id="KW-0472">Membrane</keyword>
<evidence type="ECO:0000313" key="4">
    <source>
        <dbReference type="Proteomes" id="UP000335415"/>
    </source>
</evidence>
<protein>
    <recommendedName>
        <fullName evidence="5">DUF3592 domain-containing protein</fullName>
    </recommendedName>
</protein>
<keyword evidence="1" id="KW-0812">Transmembrane</keyword>
<organism evidence="2 4">
    <name type="scientific">Affinibrenneria salicis</name>
    <dbReference type="NCBI Taxonomy" id="2590031"/>
    <lineage>
        <taxon>Bacteria</taxon>
        <taxon>Pseudomonadati</taxon>
        <taxon>Pseudomonadota</taxon>
        <taxon>Gammaproteobacteria</taxon>
        <taxon>Enterobacterales</taxon>
        <taxon>Pectobacteriaceae</taxon>
        <taxon>Affinibrenneria</taxon>
    </lineage>
</organism>
<dbReference type="OrthoDB" id="6564028at2"/>
<dbReference type="AlphaFoldDB" id="A0A5J5G679"/>
<comment type="caution">
    <text evidence="2">The sequence shown here is derived from an EMBL/GenBank/DDBJ whole genome shotgun (WGS) entry which is preliminary data.</text>
</comment>
<evidence type="ECO:0008006" key="5">
    <source>
        <dbReference type="Google" id="ProtNLM"/>
    </source>
</evidence>
<reference evidence="2 4" key="1">
    <citation type="submission" date="2019-09" db="EMBL/GenBank/DDBJ databases">
        <authorList>
            <person name="Li Y."/>
        </authorList>
    </citation>
    <scope>NUCLEOTIDE SEQUENCE [LARGE SCALE GENOMIC DNA]</scope>
    <source>
        <strain evidence="2 4">L3-3HA</strain>
    </source>
</reference>
<feature type="transmembrane region" description="Helical" evidence="1">
    <location>
        <begin position="15"/>
        <end position="35"/>
    </location>
</feature>
<dbReference type="EMBL" id="VYKJ01000001">
    <property type="protein sequence ID" value="KAA9003081.1"/>
    <property type="molecule type" value="Genomic_DNA"/>
</dbReference>
<evidence type="ECO:0000313" key="2">
    <source>
        <dbReference type="EMBL" id="KAA9002631.1"/>
    </source>
</evidence>
<dbReference type="RefSeq" id="WP_150433602.1">
    <property type="nucleotide sequence ID" value="NZ_VYKJ01000001.1"/>
</dbReference>
<name>A0A5J5G679_9GAMM</name>
<evidence type="ECO:0000256" key="1">
    <source>
        <dbReference type="SAM" id="Phobius"/>
    </source>
</evidence>